<evidence type="ECO:0000313" key="2">
    <source>
        <dbReference type="EMBL" id="PZD71959.1"/>
    </source>
</evidence>
<dbReference type="PANTHER" id="PTHR35400:SF1">
    <property type="entry name" value="SLR1083 PROTEIN"/>
    <property type="match status" value="1"/>
</dbReference>
<feature type="domain" description="Putative restriction endonuclease" evidence="1">
    <location>
        <begin position="9"/>
        <end position="152"/>
    </location>
</feature>
<keyword evidence="3" id="KW-1185">Reference proteome</keyword>
<dbReference type="PANTHER" id="PTHR35400">
    <property type="entry name" value="SLR1083 PROTEIN"/>
    <property type="match status" value="1"/>
</dbReference>
<dbReference type="SUPFAM" id="SSF52980">
    <property type="entry name" value="Restriction endonuclease-like"/>
    <property type="match status" value="1"/>
</dbReference>
<comment type="caution">
    <text evidence="2">The sequence shown here is derived from an EMBL/GenBank/DDBJ whole genome shotgun (WGS) entry which is preliminary data.</text>
</comment>
<dbReference type="Pfam" id="PF05685">
    <property type="entry name" value="Uma2"/>
    <property type="match status" value="1"/>
</dbReference>
<reference evidence="2 3" key="1">
    <citation type="journal article" date="2018" name="Sci. Rep.">
        <title>A novel species of the marine cyanobacterium Acaryochloris with a unique pigment content and lifestyle.</title>
        <authorList>
            <person name="Partensky F."/>
            <person name="Six C."/>
            <person name="Ratin M."/>
            <person name="Garczarek L."/>
            <person name="Vaulot D."/>
            <person name="Probert I."/>
            <person name="Calteau A."/>
            <person name="Gourvil P."/>
            <person name="Marie D."/>
            <person name="Grebert T."/>
            <person name="Bouchier C."/>
            <person name="Le Panse S."/>
            <person name="Gachenot M."/>
            <person name="Rodriguez F."/>
            <person name="Garrido J.L."/>
        </authorList>
    </citation>
    <scope>NUCLEOTIDE SEQUENCE [LARGE SCALE GENOMIC DNA]</scope>
    <source>
        <strain evidence="2 3">RCC1774</strain>
    </source>
</reference>
<dbReference type="AlphaFoldDB" id="A0A2W1JDW0"/>
<name>A0A2W1JDW0_9CYAN</name>
<dbReference type="InterPro" id="IPR011335">
    <property type="entry name" value="Restrct_endonuc-II-like"/>
</dbReference>
<dbReference type="InterPro" id="IPR012296">
    <property type="entry name" value="Nuclease_put_TT1808"/>
</dbReference>
<dbReference type="CDD" id="cd06260">
    <property type="entry name" value="DUF820-like"/>
    <property type="match status" value="1"/>
</dbReference>
<dbReference type="InterPro" id="IPR008538">
    <property type="entry name" value="Uma2"/>
</dbReference>
<protein>
    <recommendedName>
        <fullName evidence="1">Putative restriction endonuclease domain-containing protein</fullName>
    </recommendedName>
</protein>
<dbReference type="EMBL" id="PQWO01000013">
    <property type="protein sequence ID" value="PZD71959.1"/>
    <property type="molecule type" value="Genomic_DNA"/>
</dbReference>
<gene>
    <name evidence="2" type="ORF">C1752_04293</name>
</gene>
<sequence>MTEQGILSPTERTELINGEIVKMAAKGTAHTSAVLLVQDVFKESLGRQVFVKSQDPIQLFNDSEPEPDVAVVKRDPLAYSTHHPIPEEILLVIEVADSSLKYDLETMAVLYARAEIAEYWVLDVLTRQLHIFRQPHQDRYQSQMILAETLDVTPIAFTDCTIAIRDLLPPIAPDQS</sequence>
<organism evidence="2 3">
    <name type="scientific">Acaryochloris thomasi RCC1774</name>
    <dbReference type="NCBI Taxonomy" id="1764569"/>
    <lineage>
        <taxon>Bacteria</taxon>
        <taxon>Bacillati</taxon>
        <taxon>Cyanobacteriota</taxon>
        <taxon>Cyanophyceae</taxon>
        <taxon>Acaryochloridales</taxon>
        <taxon>Acaryochloridaceae</taxon>
        <taxon>Acaryochloris</taxon>
        <taxon>Acaryochloris thomasi</taxon>
    </lineage>
</organism>
<dbReference type="Gene3D" id="3.90.1570.10">
    <property type="entry name" value="tt1808, chain A"/>
    <property type="match status" value="1"/>
</dbReference>
<evidence type="ECO:0000259" key="1">
    <source>
        <dbReference type="Pfam" id="PF05685"/>
    </source>
</evidence>
<dbReference type="Proteomes" id="UP000248857">
    <property type="component" value="Unassembled WGS sequence"/>
</dbReference>
<proteinExistence type="predicted"/>
<accession>A0A2W1JDW0</accession>
<evidence type="ECO:0000313" key="3">
    <source>
        <dbReference type="Proteomes" id="UP000248857"/>
    </source>
</evidence>